<gene>
    <name evidence="3" type="ORF">Bpfe_030494</name>
</gene>
<evidence type="ECO:0000313" key="4">
    <source>
        <dbReference type="Proteomes" id="UP001233172"/>
    </source>
</evidence>
<dbReference type="SMART" id="SM00561">
    <property type="entry name" value="MBT"/>
    <property type="match status" value="1"/>
</dbReference>
<evidence type="ECO:0000256" key="2">
    <source>
        <dbReference type="PROSITE-ProRule" id="PRU00459"/>
    </source>
</evidence>
<evidence type="ECO:0000313" key="3">
    <source>
        <dbReference type="EMBL" id="KAK0040078.1"/>
    </source>
</evidence>
<reference evidence="3" key="1">
    <citation type="journal article" date="2023" name="PLoS Negl. Trop. Dis.">
        <title>A genome sequence for Biomphalaria pfeifferi, the major vector snail for the human-infecting parasite Schistosoma mansoni.</title>
        <authorList>
            <person name="Bu L."/>
            <person name="Lu L."/>
            <person name="Laidemitt M.R."/>
            <person name="Zhang S.M."/>
            <person name="Mutuku M."/>
            <person name="Mkoji G."/>
            <person name="Steinauer M."/>
            <person name="Loker E.S."/>
        </authorList>
    </citation>
    <scope>NUCLEOTIDE SEQUENCE</scope>
    <source>
        <strain evidence="3">KasaAsao</strain>
    </source>
</reference>
<sequence>MWSKMTDEYVQGDGTLRKVTKWRPLNKEESFNYLVRNSCFCFPCRNSYGSQCLHDEICGSWKVFKLQIQNVVISQSNLEDSLDVCPICSNSKINKGLSGKEIVELVKTIQKGVTFRDAHLQVSPSKTTAITAATLPKQIFPAFPLEATANIREDRYVLMTSFACHYKDKNAPGSCFKQTTKVLENKFEKGLKLFCKDPKNEDSLCIATVVDIKGPRLLLGLDGLNQSHPQEPVSPTINQFILCHKIEAVKKGHAEYICPATILGIQEDRVYVSFQGSSKSNYWCHFTSRELFFAGFCEKNGHPLQNPAIEGHNNTVQLMDIIEILAKYSKEIESFYYQQAAKRKNSTICYETPKKCCYSQEDNLQLSKRVPSPTSLDNMCLETPLIWSQKLSKIAGLEVFLKLGGVAAILNKMLNTSSVDISTLHCMGPNFCMASAFLANCLNIHCKAYISNDTPVFFIENIRAFSKNLNVEFFNRQDESKLIKQLRSLQDDHKFLVEPASGSSLAFVYSNITQSLSSQKKQSNLKSALIVVTGGNLVTWKMMQQFQERHLI</sequence>
<evidence type="ECO:0000256" key="1">
    <source>
        <dbReference type="ARBA" id="ARBA00022737"/>
    </source>
</evidence>
<dbReference type="AlphaFoldDB" id="A0AAD8APQ7"/>
<organism evidence="3 4">
    <name type="scientific">Biomphalaria pfeifferi</name>
    <name type="common">Bloodfluke planorb</name>
    <name type="synonym">Freshwater snail</name>
    <dbReference type="NCBI Taxonomy" id="112525"/>
    <lineage>
        <taxon>Eukaryota</taxon>
        <taxon>Metazoa</taxon>
        <taxon>Spiralia</taxon>
        <taxon>Lophotrochozoa</taxon>
        <taxon>Mollusca</taxon>
        <taxon>Gastropoda</taxon>
        <taxon>Heterobranchia</taxon>
        <taxon>Euthyneura</taxon>
        <taxon>Panpulmonata</taxon>
        <taxon>Hygrophila</taxon>
        <taxon>Lymnaeoidea</taxon>
        <taxon>Planorbidae</taxon>
        <taxon>Biomphalaria</taxon>
    </lineage>
</organism>
<dbReference type="InterPro" id="IPR004092">
    <property type="entry name" value="Mbt"/>
</dbReference>
<dbReference type="InterPro" id="IPR036052">
    <property type="entry name" value="TrpB-like_PALP_sf"/>
</dbReference>
<dbReference type="Proteomes" id="UP001233172">
    <property type="component" value="Unassembled WGS sequence"/>
</dbReference>
<protein>
    <submittedName>
        <fullName evidence="3">Sex comb on midleg-like protein 2 isoform X2</fullName>
    </submittedName>
</protein>
<dbReference type="GO" id="GO:0005634">
    <property type="term" value="C:nucleus"/>
    <property type="evidence" value="ECO:0007669"/>
    <property type="project" value="InterPro"/>
</dbReference>
<reference evidence="3" key="2">
    <citation type="submission" date="2023-04" db="EMBL/GenBank/DDBJ databases">
        <authorList>
            <person name="Bu L."/>
            <person name="Lu L."/>
            <person name="Laidemitt M.R."/>
            <person name="Zhang S.M."/>
            <person name="Mutuku M."/>
            <person name="Mkoji G."/>
            <person name="Steinauer M."/>
            <person name="Loker E.S."/>
        </authorList>
    </citation>
    <scope>NUCLEOTIDE SEQUENCE</scope>
    <source>
        <strain evidence="3">KasaAsao</strain>
        <tissue evidence="3">Whole Snail</tissue>
    </source>
</reference>
<dbReference type="Pfam" id="PF02820">
    <property type="entry name" value="MBT"/>
    <property type="match status" value="2"/>
</dbReference>
<dbReference type="PANTHER" id="PTHR12247">
    <property type="entry name" value="POLYCOMB GROUP PROTEIN"/>
    <property type="match status" value="1"/>
</dbReference>
<accession>A0AAD8APQ7</accession>
<dbReference type="GO" id="GO:0042393">
    <property type="term" value="F:histone binding"/>
    <property type="evidence" value="ECO:0007669"/>
    <property type="project" value="TreeGrafter"/>
</dbReference>
<keyword evidence="1" id="KW-0677">Repeat</keyword>
<dbReference type="SUPFAM" id="SSF53686">
    <property type="entry name" value="Tryptophan synthase beta subunit-like PLP-dependent enzymes"/>
    <property type="match status" value="1"/>
</dbReference>
<dbReference type="PANTHER" id="PTHR12247:SF132">
    <property type="entry name" value="POLYCOMB PROTEIN SCM"/>
    <property type="match status" value="1"/>
</dbReference>
<dbReference type="Gene3D" id="2.30.30.140">
    <property type="match status" value="3"/>
</dbReference>
<dbReference type="PROSITE" id="PS51079">
    <property type="entry name" value="MBT"/>
    <property type="match status" value="1"/>
</dbReference>
<dbReference type="EMBL" id="JASAOG010000355">
    <property type="protein sequence ID" value="KAK0040078.1"/>
    <property type="molecule type" value="Genomic_DNA"/>
</dbReference>
<dbReference type="Gene3D" id="3.40.50.1100">
    <property type="match status" value="1"/>
</dbReference>
<dbReference type="SUPFAM" id="SSF63748">
    <property type="entry name" value="Tudor/PWWP/MBT"/>
    <property type="match status" value="2"/>
</dbReference>
<keyword evidence="4" id="KW-1185">Reference proteome</keyword>
<comment type="caution">
    <text evidence="3">The sequence shown here is derived from an EMBL/GenBank/DDBJ whole genome shotgun (WGS) entry which is preliminary data.</text>
</comment>
<proteinExistence type="predicted"/>
<feature type="repeat" description="MBT" evidence="2">
    <location>
        <begin position="151"/>
        <end position="307"/>
    </location>
</feature>
<dbReference type="InterPro" id="IPR050548">
    <property type="entry name" value="PcG_chromatin_remod_factors"/>
</dbReference>
<name>A0AAD8APQ7_BIOPF</name>
<dbReference type="GO" id="GO:0045892">
    <property type="term" value="P:negative regulation of DNA-templated transcription"/>
    <property type="evidence" value="ECO:0007669"/>
    <property type="project" value="TreeGrafter"/>
</dbReference>
<dbReference type="GO" id="GO:0003682">
    <property type="term" value="F:chromatin binding"/>
    <property type="evidence" value="ECO:0007669"/>
    <property type="project" value="TreeGrafter"/>
</dbReference>